<organism evidence="2 3">
    <name type="scientific">Deefgea salmonis</name>
    <dbReference type="NCBI Taxonomy" id="2875502"/>
    <lineage>
        <taxon>Bacteria</taxon>
        <taxon>Pseudomonadati</taxon>
        <taxon>Pseudomonadota</taxon>
        <taxon>Betaproteobacteria</taxon>
        <taxon>Neisseriales</taxon>
        <taxon>Chitinibacteraceae</taxon>
        <taxon>Deefgea</taxon>
    </lineage>
</organism>
<proteinExistence type="predicted"/>
<protein>
    <recommendedName>
        <fullName evidence="1">Chitinase A N-terminal domain-containing protein</fullName>
    </recommendedName>
</protein>
<dbReference type="InterPro" id="IPR013540">
    <property type="entry name" value="ChitinaseA_N"/>
</dbReference>
<dbReference type="InterPro" id="IPR013783">
    <property type="entry name" value="Ig-like_fold"/>
</dbReference>
<comment type="caution">
    <text evidence="2">The sequence shown here is derived from an EMBL/GenBank/DDBJ whole genome shotgun (WGS) entry which is preliminary data.</text>
</comment>
<dbReference type="InterPro" id="IPR014756">
    <property type="entry name" value="Ig_E-set"/>
</dbReference>
<dbReference type="RefSeq" id="WP_226762962.1">
    <property type="nucleotide sequence ID" value="NZ_JAJAWG010000001.1"/>
</dbReference>
<sequence length="432" mass="46981">MAQPRWLQPISRSMKLCLRLAAVYGLLGGLGVAQAGFLLPSAEMASRSQLACQPSLIMGLMECETLPEPAPPVQNDPAIVPAEFVRPSEQIATLGAVIDDTPQQPFLDVVPTQVKAGRFSLSWQNGFGAVGQWWEVWDNQQLRYRGKDFISRPLRPNAANSLDSIQSHDVKEVSLKDVQGGVFTIEQLEPGLHQWQVSLCRGTLAAPQCSHAYAQTWAETAGDAAAVIKKPAPPELAWTAPVITDGKALLKWDVYWGNVGTQWEVLQAGKAIYRSSQFTETTENSQSAQVELPLVNGVYSLSIRLCNANLCSESAPVTVEAMLGPNWAPSQPSVKVYTDADPELGNGLPVGQVIVSWQTTGPSVAPDHWLLLDADRRQVMFSQKISQPCQAGVWCGSWQGTPATRLANWLVKLCRAKQCIDAVPVTVPALPR</sequence>
<evidence type="ECO:0000259" key="1">
    <source>
        <dbReference type="Pfam" id="PF08329"/>
    </source>
</evidence>
<dbReference type="Gene3D" id="2.60.40.10">
    <property type="entry name" value="Immunoglobulins"/>
    <property type="match status" value="1"/>
</dbReference>
<gene>
    <name evidence="2" type="ORF">LG219_02480</name>
</gene>
<dbReference type="EMBL" id="JAJAWG010000001">
    <property type="protein sequence ID" value="MCB5195157.1"/>
    <property type="molecule type" value="Genomic_DNA"/>
</dbReference>
<dbReference type="Proteomes" id="UP001198034">
    <property type="component" value="Unassembled WGS sequence"/>
</dbReference>
<dbReference type="Pfam" id="PF08329">
    <property type="entry name" value="ChitinaseA_N"/>
    <property type="match status" value="1"/>
</dbReference>
<accession>A0ABS8BHP8</accession>
<reference evidence="2 3" key="1">
    <citation type="submission" date="2021-10" db="EMBL/GenBank/DDBJ databases">
        <authorList>
            <person name="Chen M."/>
        </authorList>
    </citation>
    <scope>NUCLEOTIDE SEQUENCE [LARGE SCALE GENOMIC DNA]</scope>
    <source>
        <strain evidence="2 3">H3-26</strain>
    </source>
</reference>
<feature type="domain" description="Chitinase A N-terminal" evidence="1">
    <location>
        <begin position="250"/>
        <end position="319"/>
    </location>
</feature>
<dbReference type="SUPFAM" id="SSF81296">
    <property type="entry name" value="E set domains"/>
    <property type="match status" value="1"/>
</dbReference>
<evidence type="ECO:0000313" key="3">
    <source>
        <dbReference type="Proteomes" id="UP001198034"/>
    </source>
</evidence>
<keyword evidence="3" id="KW-1185">Reference proteome</keyword>
<name>A0ABS8BHP8_9NEIS</name>
<evidence type="ECO:0000313" key="2">
    <source>
        <dbReference type="EMBL" id="MCB5195157.1"/>
    </source>
</evidence>